<name>A0A087US55_STEMI</name>
<dbReference type="PANTHER" id="PTHR10337">
    <property type="entry name" value="SHC TRANSFORMING PROTEIN"/>
    <property type="match status" value="1"/>
</dbReference>
<reference evidence="3 4" key="1">
    <citation type="submission" date="2013-11" db="EMBL/GenBank/DDBJ databases">
        <title>Genome sequencing of Stegodyphus mimosarum.</title>
        <authorList>
            <person name="Bechsgaard J."/>
        </authorList>
    </citation>
    <scope>NUCLEOTIDE SEQUENCE [LARGE SCALE GENOMIC DNA]</scope>
</reference>
<dbReference type="PRINTS" id="PR00629">
    <property type="entry name" value="SHCPIDOMAIN"/>
</dbReference>
<dbReference type="InterPro" id="IPR051235">
    <property type="entry name" value="CEP152/SHC-Transforming"/>
</dbReference>
<protein>
    <submittedName>
        <fullName evidence="3">SHC-transforming protein 1</fullName>
    </submittedName>
</protein>
<dbReference type="InterPro" id="IPR011993">
    <property type="entry name" value="PH-like_dom_sf"/>
</dbReference>
<accession>A0A087US55</accession>
<dbReference type="OrthoDB" id="9938362at2759"/>
<proteinExistence type="predicted"/>
<feature type="non-terminal residue" evidence="3">
    <location>
        <position position="120"/>
    </location>
</feature>
<dbReference type="GO" id="GO:0007169">
    <property type="term" value="P:cell surface receptor protein tyrosine kinase signaling pathway"/>
    <property type="evidence" value="ECO:0007669"/>
    <property type="project" value="TreeGrafter"/>
</dbReference>
<gene>
    <name evidence="3" type="ORF">X975_02899</name>
</gene>
<dbReference type="Pfam" id="PF00640">
    <property type="entry name" value="PID"/>
    <property type="match status" value="1"/>
</dbReference>
<dbReference type="GO" id="GO:0005886">
    <property type="term" value="C:plasma membrane"/>
    <property type="evidence" value="ECO:0007669"/>
    <property type="project" value="TreeGrafter"/>
</dbReference>
<evidence type="ECO:0000259" key="2">
    <source>
        <dbReference type="PROSITE" id="PS01179"/>
    </source>
</evidence>
<dbReference type="STRING" id="407821.A0A087US55"/>
<feature type="domain" description="PID" evidence="2">
    <location>
        <begin position="51"/>
        <end position="88"/>
    </location>
</feature>
<dbReference type="SUPFAM" id="SSF50729">
    <property type="entry name" value="PH domain-like"/>
    <property type="match status" value="1"/>
</dbReference>
<evidence type="ECO:0000313" key="3">
    <source>
        <dbReference type="EMBL" id="KFM80194.1"/>
    </source>
</evidence>
<organism evidence="3 4">
    <name type="scientific">Stegodyphus mimosarum</name>
    <name type="common">African social velvet spider</name>
    <dbReference type="NCBI Taxonomy" id="407821"/>
    <lineage>
        <taxon>Eukaryota</taxon>
        <taxon>Metazoa</taxon>
        <taxon>Ecdysozoa</taxon>
        <taxon>Arthropoda</taxon>
        <taxon>Chelicerata</taxon>
        <taxon>Arachnida</taxon>
        <taxon>Araneae</taxon>
        <taxon>Araneomorphae</taxon>
        <taxon>Entelegynae</taxon>
        <taxon>Eresoidea</taxon>
        <taxon>Eresidae</taxon>
        <taxon>Stegodyphus</taxon>
    </lineage>
</organism>
<dbReference type="PANTHER" id="PTHR10337:SF11">
    <property type="entry name" value="DSHC PROTEIN"/>
    <property type="match status" value="1"/>
</dbReference>
<feature type="region of interest" description="Disordered" evidence="1">
    <location>
        <begin position="13"/>
        <end position="41"/>
    </location>
</feature>
<dbReference type="Gene3D" id="2.30.29.30">
    <property type="entry name" value="Pleckstrin-homology domain (PH domain)/Phosphotyrosine-binding domain (PTB)"/>
    <property type="match status" value="1"/>
</dbReference>
<evidence type="ECO:0000313" key="4">
    <source>
        <dbReference type="Proteomes" id="UP000054359"/>
    </source>
</evidence>
<dbReference type="InterPro" id="IPR006020">
    <property type="entry name" value="PTB/PI_dom"/>
</dbReference>
<dbReference type="InterPro" id="IPR006019">
    <property type="entry name" value="PID_Shc-like"/>
</dbReference>
<dbReference type="PROSITE" id="PS01179">
    <property type="entry name" value="PID"/>
    <property type="match status" value="1"/>
</dbReference>
<dbReference type="Proteomes" id="UP000054359">
    <property type="component" value="Unassembled WGS sequence"/>
</dbReference>
<dbReference type="AlphaFoldDB" id="A0A087US55"/>
<sequence length="120" mass="13418">MSMPKVRIQWSSNAQSQLGEAGMPSEWSKNGSLINKPPRGWLHPDSQVADGGVKYGVRYIGCLEVNTSMKSLDFDFRSQVAKECINKVCETAGLKTIDKKRKVDKRVIRMLAEKPNMDCA</sequence>
<dbReference type="OMA" id="GMEISNH"/>
<dbReference type="EMBL" id="KK121311">
    <property type="protein sequence ID" value="KFM80194.1"/>
    <property type="molecule type" value="Genomic_DNA"/>
</dbReference>
<dbReference type="GO" id="GO:0035556">
    <property type="term" value="P:intracellular signal transduction"/>
    <property type="evidence" value="ECO:0007669"/>
    <property type="project" value="InterPro"/>
</dbReference>
<keyword evidence="4" id="KW-1185">Reference proteome</keyword>
<evidence type="ECO:0000256" key="1">
    <source>
        <dbReference type="SAM" id="MobiDB-lite"/>
    </source>
</evidence>
<dbReference type="GO" id="GO:0030971">
    <property type="term" value="F:receptor tyrosine kinase binding"/>
    <property type="evidence" value="ECO:0007669"/>
    <property type="project" value="TreeGrafter"/>
</dbReference>